<dbReference type="InterPro" id="IPR016024">
    <property type="entry name" value="ARM-type_fold"/>
</dbReference>
<protein>
    <submittedName>
        <fullName evidence="3">Uncharacterized protein</fullName>
    </submittedName>
</protein>
<dbReference type="EMBL" id="SNRW01002188">
    <property type="protein sequence ID" value="KAA6393598.1"/>
    <property type="molecule type" value="Genomic_DNA"/>
</dbReference>
<name>A0A5J4WFE0_9EUKA</name>
<evidence type="ECO:0000256" key="2">
    <source>
        <dbReference type="SAM" id="MobiDB-lite"/>
    </source>
</evidence>
<proteinExistence type="predicted"/>
<feature type="compositionally biased region" description="Basic and acidic residues" evidence="2">
    <location>
        <begin position="432"/>
        <end position="531"/>
    </location>
</feature>
<feature type="region of interest" description="Disordered" evidence="2">
    <location>
        <begin position="564"/>
        <end position="591"/>
    </location>
</feature>
<dbReference type="Proteomes" id="UP000324800">
    <property type="component" value="Unassembled WGS sequence"/>
</dbReference>
<feature type="region of interest" description="Disordered" evidence="2">
    <location>
        <begin position="323"/>
        <end position="354"/>
    </location>
</feature>
<evidence type="ECO:0000256" key="1">
    <source>
        <dbReference type="SAM" id="Coils"/>
    </source>
</evidence>
<organism evidence="3 4">
    <name type="scientific">Streblomastix strix</name>
    <dbReference type="NCBI Taxonomy" id="222440"/>
    <lineage>
        <taxon>Eukaryota</taxon>
        <taxon>Metamonada</taxon>
        <taxon>Preaxostyla</taxon>
        <taxon>Oxymonadida</taxon>
        <taxon>Streblomastigidae</taxon>
        <taxon>Streblomastix</taxon>
    </lineage>
</organism>
<feature type="region of interest" description="Disordered" evidence="2">
    <location>
        <begin position="404"/>
        <end position="531"/>
    </location>
</feature>
<accession>A0A5J4WFE0</accession>
<evidence type="ECO:0000313" key="3">
    <source>
        <dbReference type="EMBL" id="KAA6393598.1"/>
    </source>
</evidence>
<gene>
    <name evidence="3" type="ORF">EZS28_010876</name>
</gene>
<dbReference type="OrthoDB" id="201709at2759"/>
<sequence>MSQQPLTLQQVLPFINTDQLDEGTGNSEKPSDKAIIGTLYRALKKEQQEKEIIEEESSQKIGQIETDLKILNENYAKIQKTFQKTEKSLQEEKEAKLRLQEINKQQGDQLKIEKEKGSKMADTWEKEQKKRREAQEAHQIENEDKQKALQEIQIHKERIQQQEVYTNKLEADLVTAKEEGKKDKEKSVEMEARLIETSDKYHICENTLKRVNEEKEQQELKMNLEINKLKEEKKKASEKFQQDKQKIEQELAKVKEQAQIDKQKQDEIIKQDIEEYKEHEKKLAEELSKCQTELQVERVKSSTQDKQYESLLQRKKEIEDREREIAKEKERQENKGDQLEKYFKEEEDKRRKLENDLSAEKENIKKILEKLNDAEQKLLEKEEERRIAEESRLFEVEEKNGSIKRAEMAEENEKQQIERRRQSETEANQLKYENRRIKRNSDNLEQELKVEREMRREFQKKFSSEVEEKEKERKEFSQQIEKERRLASEEVERTKKDASSSLDNQKKITSEEVQKRQQAEKLQRNEQEDKEKVILKATSLEQNVLELETRLRESIELSKEKEENYIREKNRSENEVKKSLEENERRKLAEQEKGKLEGDNWRLRRQNERFAKENLRMRNQIGETQADDEVQLIEKDLKEIEELRSIKQQYLSSKHGKNETEKQSEGIQQMKDNLIKLMKEKKSSFCKWINTELSKKEQGTYQEIQYIRKRKEDICQIVGEIFYDKMDDQARMQAIEGGIASQIIAILMTQPLNTITHPLSLSFYSFTNPFSPPILQQLAQLNSFPMLLHLLDHPNIQVVGDAIASLFNILLGVTSSLNENDPHPYFQTIQDMKGIEQLFKLFQSKAGKDTRDTTALCLAHLFRARKIPNAEMRKEVISHLKSLVNDDDDWTKINVNIALRLLVVNDVNGD</sequence>
<comment type="caution">
    <text evidence="3">The sequence shown here is derived from an EMBL/GenBank/DDBJ whole genome shotgun (WGS) entry which is preliminary data.</text>
</comment>
<dbReference type="InterPro" id="IPR011989">
    <property type="entry name" value="ARM-like"/>
</dbReference>
<dbReference type="Gene3D" id="1.25.10.10">
    <property type="entry name" value="Leucine-rich Repeat Variant"/>
    <property type="match status" value="1"/>
</dbReference>
<feature type="coiled-coil region" evidence="1">
    <location>
        <begin position="36"/>
        <end position="95"/>
    </location>
</feature>
<feature type="compositionally biased region" description="Basic and acidic residues" evidence="2">
    <location>
        <begin position="404"/>
        <end position="424"/>
    </location>
</feature>
<evidence type="ECO:0000313" key="4">
    <source>
        <dbReference type="Proteomes" id="UP000324800"/>
    </source>
</evidence>
<dbReference type="SUPFAM" id="SSF48371">
    <property type="entry name" value="ARM repeat"/>
    <property type="match status" value="1"/>
</dbReference>
<reference evidence="3 4" key="1">
    <citation type="submission" date="2019-03" db="EMBL/GenBank/DDBJ databases">
        <title>Single cell metagenomics reveals metabolic interactions within the superorganism composed of flagellate Streblomastix strix and complex community of Bacteroidetes bacteria on its surface.</title>
        <authorList>
            <person name="Treitli S.C."/>
            <person name="Kolisko M."/>
            <person name="Husnik F."/>
            <person name="Keeling P."/>
            <person name="Hampl V."/>
        </authorList>
    </citation>
    <scope>NUCLEOTIDE SEQUENCE [LARGE SCALE GENOMIC DNA]</scope>
    <source>
        <strain evidence="3">ST1C</strain>
    </source>
</reference>
<dbReference type="AlphaFoldDB" id="A0A5J4WFE0"/>
<feature type="region of interest" description="Disordered" evidence="2">
    <location>
        <begin position="114"/>
        <end position="146"/>
    </location>
</feature>
<keyword evidence="1" id="KW-0175">Coiled coil</keyword>